<keyword evidence="2" id="KW-0732">Signal</keyword>
<feature type="chain" id="PRO_5018040491" evidence="2">
    <location>
        <begin position="22"/>
        <end position="113"/>
    </location>
</feature>
<dbReference type="Proteomes" id="UP000276215">
    <property type="component" value="Unassembled WGS sequence"/>
</dbReference>
<feature type="compositionally biased region" description="Acidic residues" evidence="1">
    <location>
        <begin position="100"/>
        <end position="113"/>
    </location>
</feature>
<keyword evidence="4" id="KW-1185">Reference proteome</keyword>
<protein>
    <submittedName>
        <fullName evidence="3">Uncharacterized protein</fullName>
    </submittedName>
</protein>
<accession>A0A3N4J837</accession>
<evidence type="ECO:0000313" key="3">
    <source>
        <dbReference type="EMBL" id="RPA93457.1"/>
    </source>
</evidence>
<organism evidence="3 4">
    <name type="scientific">Choiromyces venosus 120613-1</name>
    <dbReference type="NCBI Taxonomy" id="1336337"/>
    <lineage>
        <taxon>Eukaryota</taxon>
        <taxon>Fungi</taxon>
        <taxon>Dikarya</taxon>
        <taxon>Ascomycota</taxon>
        <taxon>Pezizomycotina</taxon>
        <taxon>Pezizomycetes</taxon>
        <taxon>Pezizales</taxon>
        <taxon>Tuberaceae</taxon>
        <taxon>Choiromyces</taxon>
    </lineage>
</organism>
<dbReference type="AlphaFoldDB" id="A0A3N4J837"/>
<feature type="region of interest" description="Disordered" evidence="1">
    <location>
        <begin position="35"/>
        <end position="113"/>
    </location>
</feature>
<gene>
    <name evidence="3" type="ORF">L873DRAFT_1793662</name>
</gene>
<sequence>MRQGFFPLVLAFAALSASVLAAPTATDFTADLAQKTDDKQFSKRQDDFGYGDDDPWGYGGDSYDGGDVSPGFGEDFGGDFSGDMDGSFEKRQLSPRQEFYGDDDGLEFDEYEG</sequence>
<proteinExistence type="predicted"/>
<evidence type="ECO:0000313" key="4">
    <source>
        <dbReference type="Proteomes" id="UP000276215"/>
    </source>
</evidence>
<reference evidence="3 4" key="1">
    <citation type="journal article" date="2018" name="Nat. Ecol. Evol.">
        <title>Pezizomycetes genomes reveal the molecular basis of ectomycorrhizal truffle lifestyle.</title>
        <authorList>
            <person name="Murat C."/>
            <person name="Payen T."/>
            <person name="Noel B."/>
            <person name="Kuo A."/>
            <person name="Morin E."/>
            <person name="Chen J."/>
            <person name="Kohler A."/>
            <person name="Krizsan K."/>
            <person name="Balestrini R."/>
            <person name="Da Silva C."/>
            <person name="Montanini B."/>
            <person name="Hainaut M."/>
            <person name="Levati E."/>
            <person name="Barry K.W."/>
            <person name="Belfiori B."/>
            <person name="Cichocki N."/>
            <person name="Clum A."/>
            <person name="Dockter R.B."/>
            <person name="Fauchery L."/>
            <person name="Guy J."/>
            <person name="Iotti M."/>
            <person name="Le Tacon F."/>
            <person name="Lindquist E.A."/>
            <person name="Lipzen A."/>
            <person name="Malagnac F."/>
            <person name="Mello A."/>
            <person name="Molinier V."/>
            <person name="Miyauchi S."/>
            <person name="Poulain J."/>
            <person name="Riccioni C."/>
            <person name="Rubini A."/>
            <person name="Sitrit Y."/>
            <person name="Splivallo R."/>
            <person name="Traeger S."/>
            <person name="Wang M."/>
            <person name="Zifcakova L."/>
            <person name="Wipf D."/>
            <person name="Zambonelli A."/>
            <person name="Paolocci F."/>
            <person name="Nowrousian M."/>
            <person name="Ottonello S."/>
            <person name="Baldrian P."/>
            <person name="Spatafora J.W."/>
            <person name="Henrissat B."/>
            <person name="Nagy L.G."/>
            <person name="Aury J.M."/>
            <person name="Wincker P."/>
            <person name="Grigoriev I.V."/>
            <person name="Bonfante P."/>
            <person name="Martin F.M."/>
        </authorList>
    </citation>
    <scope>NUCLEOTIDE SEQUENCE [LARGE SCALE GENOMIC DNA]</scope>
    <source>
        <strain evidence="3 4">120613-1</strain>
    </source>
</reference>
<feature type="signal peptide" evidence="2">
    <location>
        <begin position="1"/>
        <end position="21"/>
    </location>
</feature>
<evidence type="ECO:0000256" key="1">
    <source>
        <dbReference type="SAM" id="MobiDB-lite"/>
    </source>
</evidence>
<feature type="compositionally biased region" description="Basic and acidic residues" evidence="1">
    <location>
        <begin position="35"/>
        <end position="47"/>
    </location>
</feature>
<dbReference type="EMBL" id="ML120452">
    <property type="protein sequence ID" value="RPA93457.1"/>
    <property type="molecule type" value="Genomic_DNA"/>
</dbReference>
<evidence type="ECO:0000256" key="2">
    <source>
        <dbReference type="SAM" id="SignalP"/>
    </source>
</evidence>
<name>A0A3N4J837_9PEZI</name>